<evidence type="ECO:0000259" key="1">
    <source>
        <dbReference type="Pfam" id="PF03413"/>
    </source>
</evidence>
<evidence type="ECO:0000313" key="2">
    <source>
        <dbReference type="EMBL" id="MCU9595175.1"/>
    </source>
</evidence>
<evidence type="ECO:0000313" key="3">
    <source>
        <dbReference type="Proteomes" id="UP001208656"/>
    </source>
</evidence>
<keyword evidence="3" id="KW-1185">Reference proteome</keyword>
<gene>
    <name evidence="2" type="ORF">OEV82_12070</name>
</gene>
<sequence>MKWKHFLIGAACGLATGWLVQTFFHNNQLLSSEEVIKKVKDSLKTEGKISGSWIITKPETLERDLITYQVYRGGITKLTDNDEINMEFLADAKTGTILEVEKI</sequence>
<dbReference type="InterPro" id="IPR025711">
    <property type="entry name" value="PepSY"/>
</dbReference>
<dbReference type="RefSeq" id="WP_173659378.1">
    <property type="nucleotide sequence ID" value="NZ_JAOUSE010000041.1"/>
</dbReference>
<dbReference type="EMBL" id="JAOUSE010000041">
    <property type="protein sequence ID" value="MCU9595175.1"/>
    <property type="molecule type" value="Genomic_DNA"/>
</dbReference>
<organism evidence="2 3">
    <name type="scientific">Pallidibacillus thermolactis</name>
    <dbReference type="NCBI Taxonomy" id="251051"/>
    <lineage>
        <taxon>Bacteria</taxon>
        <taxon>Bacillati</taxon>
        <taxon>Bacillota</taxon>
        <taxon>Bacilli</taxon>
        <taxon>Bacillales</taxon>
        <taxon>Bacillaceae</taxon>
        <taxon>Pallidibacillus</taxon>
    </lineage>
</organism>
<dbReference type="Proteomes" id="UP001208656">
    <property type="component" value="Unassembled WGS sequence"/>
</dbReference>
<reference evidence="2 3" key="1">
    <citation type="submission" date="2022-10" db="EMBL/GenBank/DDBJ databases">
        <title>Description of Fervidibacillus gen. nov. in the family Fervidibacillaceae fam. nov. with two species, Fervidibacillus albus sp. nov., and Fervidibacillus halotolerans sp. nov., isolated from tidal flat sediments.</title>
        <authorList>
            <person name="Kwon K.K."/>
            <person name="Yang S.-H."/>
        </authorList>
    </citation>
    <scope>NUCLEOTIDE SEQUENCE [LARGE SCALE GENOMIC DNA]</scope>
    <source>
        <strain evidence="2 3">DSM 23332</strain>
    </source>
</reference>
<accession>A0ABT2WHZ6</accession>
<dbReference type="Pfam" id="PF03413">
    <property type="entry name" value="PepSY"/>
    <property type="match status" value="1"/>
</dbReference>
<feature type="domain" description="PepSY" evidence="1">
    <location>
        <begin position="30"/>
        <end position="101"/>
    </location>
</feature>
<proteinExistence type="predicted"/>
<comment type="caution">
    <text evidence="2">The sequence shown here is derived from an EMBL/GenBank/DDBJ whole genome shotgun (WGS) entry which is preliminary data.</text>
</comment>
<protein>
    <submittedName>
        <fullName evidence="2">PepSY domain-containing protein</fullName>
    </submittedName>
</protein>
<name>A0ABT2WHZ6_9BACI</name>